<dbReference type="EMBL" id="OIVN01001708">
    <property type="protein sequence ID" value="SPC96845.1"/>
    <property type="molecule type" value="Genomic_DNA"/>
</dbReference>
<accession>A0A2N9GBI1</accession>
<sequence length="721" mass="81633">MLWQVKDNLDRIGNKVGKVLEIDFIKWIRPENDKEPPNIYAQPTGLDISPVPVVNTLHPSVEPAKESNEDIGHVGQALDTAIHRTHNVVVSFAKLLASSLQQDNHPPQLRGLRQALSSAMRILGWNCRGICHALTAWALRVTIRAQNLDVIFLCETKATKDRMKKLACSIGFLEYVIVGARVEEAEKEGGIRGSASTPNFLKELLFQLEAIDLGHSGNKFTWWNKRWGKGAIRERLDHAIANPSWRLVFPKGTVFHLGAINSNHAPLLVDTNLIEDFFPRPFRFEAIWVRDPRCGGVIDKAWESVVEGSHVFVLCRKQMLTTKTLKKWNKEVFGHCETMISNLTTRISEAQVQERTEANSMREGKLQDELNEWLRRNEEVLSRLIDREHLAGNIHGVEMNLGGPNFTNVMFADDLMLFAKASGNDVAALNSCLETYCQWSGACFLVGDGLSIDIWKEPWVPWLPKFTPKPTAHSNNTQPMTVAELIDPICRCWNETKLNELFDATSISTIKRISIPTTLTKDKLVWILEPKGNFSVKLGEAVKGWKDLWKLKIHERLKMALWFGTSWAIHSCKLSILNSEDILHLVTNPPIAPHILDTQCSREQNSIQIAITLDNNWTLRNQVVHRDPKFNLLVTIKNLETRILEHINALEDPEFSSKISYKKRWEPPDDGFIKLNVDAAIDKDIATISVVARNHQGFIIKAWTKLTSHLEPALVEANAIS</sequence>
<protein>
    <recommendedName>
        <fullName evidence="2">Reverse transcriptase zinc-binding domain-containing protein</fullName>
    </recommendedName>
</protein>
<reference evidence="1" key="1">
    <citation type="submission" date="2018-02" db="EMBL/GenBank/DDBJ databases">
        <authorList>
            <person name="Cohen D.B."/>
            <person name="Kent A.D."/>
        </authorList>
    </citation>
    <scope>NUCLEOTIDE SEQUENCE</scope>
</reference>
<gene>
    <name evidence="1" type="ORF">FSB_LOCUS24727</name>
</gene>
<organism evidence="1">
    <name type="scientific">Fagus sylvatica</name>
    <name type="common">Beechnut</name>
    <dbReference type="NCBI Taxonomy" id="28930"/>
    <lineage>
        <taxon>Eukaryota</taxon>
        <taxon>Viridiplantae</taxon>
        <taxon>Streptophyta</taxon>
        <taxon>Embryophyta</taxon>
        <taxon>Tracheophyta</taxon>
        <taxon>Spermatophyta</taxon>
        <taxon>Magnoliopsida</taxon>
        <taxon>eudicotyledons</taxon>
        <taxon>Gunneridae</taxon>
        <taxon>Pentapetalae</taxon>
        <taxon>rosids</taxon>
        <taxon>fabids</taxon>
        <taxon>Fagales</taxon>
        <taxon>Fagaceae</taxon>
        <taxon>Fagus</taxon>
    </lineage>
</organism>
<name>A0A2N9GBI1_FAGSY</name>
<evidence type="ECO:0008006" key="2">
    <source>
        <dbReference type="Google" id="ProtNLM"/>
    </source>
</evidence>
<dbReference type="Gene3D" id="3.60.10.10">
    <property type="entry name" value="Endonuclease/exonuclease/phosphatase"/>
    <property type="match status" value="1"/>
</dbReference>
<dbReference type="InterPro" id="IPR036691">
    <property type="entry name" value="Endo/exonu/phosph_ase_sf"/>
</dbReference>
<dbReference type="AlphaFoldDB" id="A0A2N9GBI1"/>
<proteinExistence type="predicted"/>
<dbReference type="PANTHER" id="PTHR33710">
    <property type="entry name" value="BNAC02G09200D PROTEIN"/>
    <property type="match status" value="1"/>
</dbReference>
<dbReference type="PANTHER" id="PTHR33710:SF77">
    <property type="entry name" value="DNASE I-LIKE SUPERFAMILY PROTEIN"/>
    <property type="match status" value="1"/>
</dbReference>
<dbReference type="SUPFAM" id="SSF56219">
    <property type="entry name" value="DNase I-like"/>
    <property type="match status" value="2"/>
</dbReference>
<evidence type="ECO:0000313" key="1">
    <source>
        <dbReference type="EMBL" id="SPC96845.1"/>
    </source>
</evidence>